<reference evidence="3" key="1">
    <citation type="journal article" date="2019" name="Int. J. Syst. Evol. Microbiol.">
        <title>The Global Catalogue of Microorganisms (GCM) 10K type strain sequencing project: providing services to taxonomists for standard genome sequencing and annotation.</title>
        <authorList>
            <consortium name="The Broad Institute Genomics Platform"/>
            <consortium name="The Broad Institute Genome Sequencing Center for Infectious Disease"/>
            <person name="Wu L."/>
            <person name="Ma J."/>
        </authorList>
    </citation>
    <scope>NUCLEOTIDE SEQUENCE [LARGE SCALE GENOMIC DNA]</scope>
    <source>
        <strain evidence="3">JCM 16902</strain>
    </source>
</reference>
<evidence type="ECO:0000313" key="2">
    <source>
        <dbReference type="EMBL" id="GAA3594184.1"/>
    </source>
</evidence>
<dbReference type="EMBL" id="BAAAZO010000001">
    <property type="protein sequence ID" value="GAA3594184.1"/>
    <property type="molecule type" value="Genomic_DNA"/>
</dbReference>
<dbReference type="Proteomes" id="UP001501074">
    <property type="component" value="Unassembled WGS sequence"/>
</dbReference>
<dbReference type="Gene3D" id="3.40.50.150">
    <property type="entry name" value="Vaccinia Virus protein VP39"/>
    <property type="match status" value="1"/>
</dbReference>
<protein>
    <submittedName>
        <fullName evidence="2">SAM-dependent methyltransferase</fullName>
    </submittedName>
</protein>
<feature type="compositionally biased region" description="Polar residues" evidence="1">
    <location>
        <begin position="1"/>
        <end position="19"/>
    </location>
</feature>
<dbReference type="SUPFAM" id="SSF53335">
    <property type="entry name" value="S-adenosyl-L-methionine-dependent methyltransferases"/>
    <property type="match status" value="1"/>
</dbReference>
<feature type="region of interest" description="Disordered" evidence="1">
    <location>
        <begin position="1"/>
        <end position="25"/>
    </location>
</feature>
<gene>
    <name evidence="2" type="ORF">GCM10022223_06510</name>
</gene>
<dbReference type="InterPro" id="IPR006764">
    <property type="entry name" value="SAM_dep_MeTrfase_SAV2177_type"/>
</dbReference>
<evidence type="ECO:0000313" key="3">
    <source>
        <dbReference type="Proteomes" id="UP001501074"/>
    </source>
</evidence>
<dbReference type="InterPro" id="IPR029063">
    <property type="entry name" value="SAM-dependent_MTases_sf"/>
</dbReference>
<name>A0ABP6YZW1_9ACTN</name>
<keyword evidence="2" id="KW-0808">Transferase</keyword>
<dbReference type="PIRSF" id="PIRSF017393">
    <property type="entry name" value="MTase_SAV2177"/>
    <property type="match status" value="1"/>
</dbReference>
<accession>A0ABP6YZW1</accession>
<dbReference type="GO" id="GO:0032259">
    <property type="term" value="P:methylation"/>
    <property type="evidence" value="ECO:0007669"/>
    <property type="project" value="UniProtKB-KW"/>
</dbReference>
<keyword evidence="2" id="KW-0489">Methyltransferase</keyword>
<comment type="caution">
    <text evidence="2">The sequence shown here is derived from an EMBL/GenBank/DDBJ whole genome shotgun (WGS) entry which is preliminary data.</text>
</comment>
<organism evidence="2 3">
    <name type="scientific">Kineosporia mesophila</name>
    <dbReference type="NCBI Taxonomy" id="566012"/>
    <lineage>
        <taxon>Bacteria</taxon>
        <taxon>Bacillati</taxon>
        <taxon>Actinomycetota</taxon>
        <taxon>Actinomycetes</taxon>
        <taxon>Kineosporiales</taxon>
        <taxon>Kineosporiaceae</taxon>
        <taxon>Kineosporia</taxon>
    </lineage>
</organism>
<evidence type="ECO:0000256" key="1">
    <source>
        <dbReference type="SAM" id="MobiDB-lite"/>
    </source>
</evidence>
<keyword evidence="3" id="KW-1185">Reference proteome</keyword>
<sequence length="277" mass="30424">MAESESTVESQGESESLTTPHPDHLVPNSARMYDYWLGGKDNYAADRQLAELFLQKIPSMREMARANRDFVTRATHYLAGHGVRQFIDIGTGIPTSPNLHETAQGVAPDAHVVYADNDPVVLAHARALMISNEVGQVAYIDADVRKPEQILGSTELREQLDLDRPVALMLVAVLMLIDDAEDIHATVAQLRDALPSGSYLAITHPTADFDPPVVEEVAGSARATGMTFVPRSRDEVASFFGDWDVVEPGIVPVRAWPDENVDDPKSAWYWAAIARKP</sequence>
<proteinExistence type="predicted"/>
<dbReference type="Pfam" id="PF04672">
    <property type="entry name" value="Methyltransf_19"/>
    <property type="match status" value="1"/>
</dbReference>
<dbReference type="GO" id="GO:0008168">
    <property type="term" value="F:methyltransferase activity"/>
    <property type="evidence" value="ECO:0007669"/>
    <property type="project" value="UniProtKB-KW"/>
</dbReference>